<sequence length="54" mass="5744">MRSASKFMPPSSSLITSIPAEGQPLSLLDLKISSTRAFALSKSPSLQKALIKVL</sequence>
<reference evidence="1" key="1">
    <citation type="submission" date="2018-02" db="EMBL/GenBank/DDBJ databases">
        <title>Rhizophora mucronata_Transcriptome.</title>
        <authorList>
            <person name="Meera S.P."/>
            <person name="Sreeshan A."/>
            <person name="Augustine A."/>
        </authorList>
    </citation>
    <scope>NUCLEOTIDE SEQUENCE</scope>
    <source>
        <tissue evidence="1">Leaf</tissue>
    </source>
</reference>
<accession>A0A2P2R0I5</accession>
<dbReference type="AlphaFoldDB" id="A0A2P2R0I5"/>
<evidence type="ECO:0000313" key="1">
    <source>
        <dbReference type="EMBL" id="MBX72766.1"/>
    </source>
</evidence>
<protein>
    <submittedName>
        <fullName evidence="1">Uncharacterized protein</fullName>
    </submittedName>
</protein>
<organism evidence="1">
    <name type="scientific">Rhizophora mucronata</name>
    <name type="common">Asiatic mangrove</name>
    <dbReference type="NCBI Taxonomy" id="61149"/>
    <lineage>
        <taxon>Eukaryota</taxon>
        <taxon>Viridiplantae</taxon>
        <taxon>Streptophyta</taxon>
        <taxon>Embryophyta</taxon>
        <taxon>Tracheophyta</taxon>
        <taxon>Spermatophyta</taxon>
        <taxon>Magnoliopsida</taxon>
        <taxon>eudicotyledons</taxon>
        <taxon>Gunneridae</taxon>
        <taxon>Pentapetalae</taxon>
        <taxon>rosids</taxon>
        <taxon>fabids</taxon>
        <taxon>Malpighiales</taxon>
        <taxon>Rhizophoraceae</taxon>
        <taxon>Rhizophora</taxon>
    </lineage>
</organism>
<dbReference type="EMBL" id="GGEC01092282">
    <property type="protein sequence ID" value="MBX72766.1"/>
    <property type="molecule type" value="Transcribed_RNA"/>
</dbReference>
<name>A0A2P2R0I5_RHIMU</name>
<proteinExistence type="predicted"/>